<organism evidence="1 2">
    <name type="scientific">Noviherbaspirillum saxi</name>
    <dbReference type="NCBI Taxonomy" id="2320863"/>
    <lineage>
        <taxon>Bacteria</taxon>
        <taxon>Pseudomonadati</taxon>
        <taxon>Pseudomonadota</taxon>
        <taxon>Betaproteobacteria</taxon>
        <taxon>Burkholderiales</taxon>
        <taxon>Oxalobacteraceae</taxon>
        <taxon>Noviherbaspirillum</taxon>
    </lineage>
</organism>
<accession>A0A3A3FRU8</accession>
<dbReference type="OrthoDB" id="9795405at2"/>
<protein>
    <submittedName>
        <fullName evidence="1">OsmC family peroxiredoxin</fullName>
    </submittedName>
</protein>
<comment type="caution">
    <text evidence="1">The sequence shown here is derived from an EMBL/GenBank/DDBJ whole genome shotgun (WGS) entry which is preliminary data.</text>
</comment>
<dbReference type="InterPro" id="IPR015946">
    <property type="entry name" value="KH_dom-like_a/b"/>
</dbReference>
<proteinExistence type="predicted"/>
<dbReference type="Proteomes" id="UP000265955">
    <property type="component" value="Unassembled WGS sequence"/>
</dbReference>
<name>A0A3A3FRU8_9BURK</name>
<reference evidence="2" key="1">
    <citation type="submission" date="2018-09" db="EMBL/GenBank/DDBJ databases">
        <authorList>
            <person name="Zhu H."/>
        </authorList>
    </citation>
    <scope>NUCLEOTIDE SEQUENCE [LARGE SCALE GENOMIC DNA]</scope>
    <source>
        <strain evidence="2">K1R23-30</strain>
    </source>
</reference>
<dbReference type="RefSeq" id="WP_119768862.1">
    <property type="nucleotide sequence ID" value="NZ_QYUO01000001.1"/>
</dbReference>
<dbReference type="AlphaFoldDB" id="A0A3A3FRU8"/>
<gene>
    <name evidence="1" type="ORF">D3871_10640</name>
</gene>
<evidence type="ECO:0000313" key="2">
    <source>
        <dbReference type="Proteomes" id="UP000265955"/>
    </source>
</evidence>
<dbReference type="Gene3D" id="3.30.300.20">
    <property type="match status" value="1"/>
</dbReference>
<keyword evidence="2" id="KW-1185">Reference proteome</keyword>
<dbReference type="Pfam" id="PF02566">
    <property type="entry name" value="OsmC"/>
    <property type="match status" value="1"/>
</dbReference>
<dbReference type="EMBL" id="QYUO01000001">
    <property type="protein sequence ID" value="RJF98917.1"/>
    <property type="molecule type" value="Genomic_DNA"/>
</dbReference>
<dbReference type="InterPro" id="IPR003718">
    <property type="entry name" value="OsmC/Ohr_fam"/>
</dbReference>
<evidence type="ECO:0000313" key="1">
    <source>
        <dbReference type="EMBL" id="RJF98917.1"/>
    </source>
</evidence>
<sequence>MHTYEATISWSRGDHAFTDNRYSRGHRWSFDGGIEVPASSSPSVVPEPMSIAAAVDPEEAFVAAVSSCHMLTFLWVAGRQGFVVDSYRDKALGIMEKNTEGRVAVTRVTLRPRIVFSGTRQPSADELDHMHHKAHEDCFIANSVKSEIVVEAQ</sequence>
<dbReference type="PANTHER" id="PTHR42830:SF2">
    <property type="entry name" value="OSMC_OHR FAMILY PROTEIN"/>
    <property type="match status" value="1"/>
</dbReference>
<dbReference type="InterPro" id="IPR052707">
    <property type="entry name" value="OsmC_Ohr_Peroxiredoxin"/>
</dbReference>
<dbReference type="InterPro" id="IPR036102">
    <property type="entry name" value="OsmC/Ohrsf"/>
</dbReference>
<dbReference type="PANTHER" id="PTHR42830">
    <property type="entry name" value="OSMOTICALLY INDUCIBLE FAMILY PROTEIN"/>
    <property type="match status" value="1"/>
</dbReference>
<dbReference type="SUPFAM" id="SSF82784">
    <property type="entry name" value="OsmC-like"/>
    <property type="match status" value="1"/>
</dbReference>